<gene>
    <name evidence="6" type="ORF">BZARG_2154</name>
</gene>
<evidence type="ECO:0000256" key="3">
    <source>
        <dbReference type="ARBA" id="ARBA00022737"/>
    </source>
</evidence>
<evidence type="ECO:0000256" key="4">
    <source>
        <dbReference type="SAM" id="SignalP"/>
    </source>
</evidence>
<dbReference type="RefSeq" id="WP_050807278.1">
    <property type="nucleotide sequence ID" value="NZ_AFXZ01000005.1"/>
</dbReference>
<dbReference type="Gene3D" id="2.120.10.80">
    <property type="entry name" value="Kelch-type beta propeller"/>
    <property type="match status" value="2"/>
</dbReference>
<dbReference type="InterPro" id="IPR006652">
    <property type="entry name" value="Kelch_1"/>
</dbReference>
<dbReference type="Proteomes" id="UP000003730">
    <property type="component" value="Unassembled WGS sequence"/>
</dbReference>
<dbReference type="PANTHER" id="PTHR46260">
    <property type="entry name" value="RING-TYPE DOMAIN-CONTAINING PROTEIN"/>
    <property type="match status" value="1"/>
</dbReference>
<accession>G2EAG2</accession>
<dbReference type="OrthoDB" id="9761875at2"/>
<organism evidence="6 7">
    <name type="scientific">Bizionia argentinensis JUB59</name>
    <dbReference type="NCBI Taxonomy" id="1046627"/>
    <lineage>
        <taxon>Bacteria</taxon>
        <taxon>Pseudomonadati</taxon>
        <taxon>Bacteroidota</taxon>
        <taxon>Flavobacteriia</taxon>
        <taxon>Flavobacteriales</taxon>
        <taxon>Flavobacteriaceae</taxon>
        <taxon>Bizionia</taxon>
    </lineage>
</organism>
<dbReference type="EMBL" id="AFXZ01000005">
    <property type="protein sequence ID" value="EGV44535.2"/>
    <property type="molecule type" value="Genomic_DNA"/>
</dbReference>
<comment type="caution">
    <text evidence="6">The sequence shown here is derived from an EMBL/GenBank/DDBJ whole genome shotgun (WGS) entry which is preliminary data.</text>
</comment>
<keyword evidence="3" id="KW-0677">Repeat</keyword>
<evidence type="ECO:0000259" key="5">
    <source>
        <dbReference type="Pfam" id="PF18962"/>
    </source>
</evidence>
<evidence type="ECO:0000256" key="2">
    <source>
        <dbReference type="ARBA" id="ARBA00022729"/>
    </source>
</evidence>
<dbReference type="PANTHER" id="PTHR46260:SF3">
    <property type="entry name" value="RING-TYPE DOMAIN-CONTAINING PROTEIN"/>
    <property type="match status" value="1"/>
</dbReference>
<feature type="signal peptide" evidence="4">
    <location>
        <begin position="1"/>
        <end position="27"/>
    </location>
</feature>
<dbReference type="STRING" id="1046627.BZARG_2154"/>
<dbReference type="InterPro" id="IPR015915">
    <property type="entry name" value="Kelch-typ_b-propeller"/>
</dbReference>
<dbReference type="InterPro" id="IPR051746">
    <property type="entry name" value="Kelch_domain_containing_8"/>
</dbReference>
<dbReference type="eggNOG" id="COG1523">
    <property type="taxonomic scope" value="Bacteria"/>
</dbReference>
<keyword evidence="7" id="KW-1185">Reference proteome</keyword>
<dbReference type="Pfam" id="PF24681">
    <property type="entry name" value="Kelch_KLHDC2_KLHL20_DRC7"/>
    <property type="match status" value="1"/>
</dbReference>
<evidence type="ECO:0000313" key="7">
    <source>
        <dbReference type="Proteomes" id="UP000003730"/>
    </source>
</evidence>
<dbReference type="PATRIC" id="fig|1046627.3.peg.533"/>
<evidence type="ECO:0000256" key="1">
    <source>
        <dbReference type="ARBA" id="ARBA00022441"/>
    </source>
</evidence>
<dbReference type="eggNOG" id="COG3055">
    <property type="taxonomic scope" value="Bacteria"/>
</dbReference>
<feature type="domain" description="Secretion system C-terminal sorting" evidence="5">
    <location>
        <begin position="460"/>
        <end position="528"/>
    </location>
</feature>
<dbReference type="InterPro" id="IPR011043">
    <property type="entry name" value="Gal_Oxase/kelch_b-propeller"/>
</dbReference>
<evidence type="ECO:0000313" key="6">
    <source>
        <dbReference type="EMBL" id="EGV44535.2"/>
    </source>
</evidence>
<reference evidence="6 7" key="1">
    <citation type="journal article" date="2008" name="Int. J. Syst. Evol. Microbiol.">
        <title>Bizionia argentinensis sp. nov., isolated from surface marine water in Antarctica.</title>
        <authorList>
            <person name="Bercovich A."/>
            <person name="Vazquez S.C."/>
            <person name="Yankilevich P."/>
            <person name="Coria S.H."/>
            <person name="Foti M."/>
            <person name="Hernandez E."/>
            <person name="Vidal A."/>
            <person name="Ruberto L."/>
            <person name="Melo C."/>
            <person name="Marenssi S."/>
            <person name="Criscuolo M."/>
            <person name="Memoli M."/>
            <person name="Arguelles M."/>
            <person name="Mac Cormack W.P."/>
        </authorList>
    </citation>
    <scope>NUCLEOTIDE SEQUENCE [LARGE SCALE GENOMIC DNA]</scope>
    <source>
        <strain evidence="6 7">JUB59</strain>
    </source>
</reference>
<keyword evidence="2 4" id="KW-0732">Signal</keyword>
<sequence>MKRFPLDKLQNILSVLFMMSIMPFSLAQTWMEADESENYTARHECGFVQVGDKFIMFGGRESSEILDIYDYSSDTWTRGGTAPYKFNHFQAVAYQGLIWVIGAFKTNIPNPEENADYVFMYNPATEQWIQGMEIPESRRRGASGLVVYNNTFYVVGGNNIGHDGGYVSYFDEFNPATGVWTALNNAPHERDHFQAVVLNNKLYAIGGRLTGGPGGLFEPQVPEVDVYNFSNSQWSTLNSSQNLPNPRSGLGVIVFNGEIFTIGGETTFNRPDNGPVSIVESYNPSTNSWTNRNSLNYARHGFQPIVSGNAIYVAGGASGSTSIGNMEYYGTKNPVGESNINSIFSADETTKSFEYGEDLGNITIDIILSNANGTTGTYIDTISISGADYSLANTYSNLLIGANTSLTIEAVLNNTTRDESNGSVTVTYNNNSTLTISLAGTLDPTFSIDAFENSDLTLILYPSPTKNSFSLNQAISQLQIFDISGKHIKEFLGEFKEEHNFNVSELPSGLYIVKARNTRQERFTRKFIKN</sequence>
<protein>
    <submittedName>
        <fullName evidence="6">T9SS C-terminal target domain-containing protein</fullName>
    </submittedName>
</protein>
<dbReference type="NCBIfam" id="TIGR04183">
    <property type="entry name" value="Por_Secre_tail"/>
    <property type="match status" value="1"/>
</dbReference>
<dbReference type="AlphaFoldDB" id="G2EAG2"/>
<dbReference type="Pfam" id="PF18962">
    <property type="entry name" value="Por_Secre_tail"/>
    <property type="match status" value="1"/>
</dbReference>
<feature type="chain" id="PRO_5020297340" evidence="4">
    <location>
        <begin position="28"/>
        <end position="530"/>
    </location>
</feature>
<name>G2EAG2_9FLAO</name>
<dbReference type="InterPro" id="IPR026444">
    <property type="entry name" value="Secre_tail"/>
</dbReference>
<dbReference type="SMART" id="SM00612">
    <property type="entry name" value="Kelch"/>
    <property type="match status" value="5"/>
</dbReference>
<keyword evidence="1" id="KW-0880">Kelch repeat</keyword>
<dbReference type="SUPFAM" id="SSF50965">
    <property type="entry name" value="Galactose oxidase, central domain"/>
    <property type="match status" value="1"/>
</dbReference>
<proteinExistence type="predicted"/>